<comment type="caution">
    <text evidence="1">The sequence shown here is derived from an EMBL/GenBank/DDBJ whole genome shotgun (WGS) entry which is preliminary data.</text>
</comment>
<evidence type="ECO:0000313" key="1">
    <source>
        <dbReference type="EMBL" id="OSI34355.1"/>
    </source>
</evidence>
<protein>
    <recommendedName>
        <fullName evidence="3">Transposase</fullName>
    </recommendedName>
</protein>
<gene>
    <name evidence="1" type="ORF">BV913_07365</name>
</gene>
<evidence type="ECO:0008006" key="3">
    <source>
        <dbReference type="Google" id="ProtNLM"/>
    </source>
</evidence>
<organism evidence="1 2">
    <name type="scientific">Neisseria dumasiana</name>
    <dbReference type="NCBI Taxonomy" id="1931275"/>
    <lineage>
        <taxon>Bacteria</taxon>
        <taxon>Pseudomonadati</taxon>
        <taxon>Pseudomonadota</taxon>
        <taxon>Betaproteobacteria</taxon>
        <taxon>Neisseriales</taxon>
        <taxon>Neisseriaceae</taxon>
        <taxon>Neisseria</taxon>
    </lineage>
</organism>
<name>A0ABX3WKI9_9NEIS</name>
<accession>A0ABX3WKI9</accession>
<keyword evidence="2" id="KW-1185">Reference proteome</keyword>
<dbReference type="Proteomes" id="UP000193346">
    <property type="component" value="Unassembled WGS sequence"/>
</dbReference>
<dbReference type="RefSeq" id="WP_085418493.1">
    <property type="nucleotide sequence ID" value="NZ_CP091509.1"/>
</dbReference>
<dbReference type="EMBL" id="MTAC01000016">
    <property type="protein sequence ID" value="OSI34355.1"/>
    <property type="molecule type" value="Genomic_DNA"/>
</dbReference>
<sequence>MMPSQTQTQTGLLIFTCRSIYMQRIADAVEDGYEYYVCGEVPTVKLPVLVDKFTVNFPLHHSPKQRYRARQKGKSSTKLLCYRHDKEPDKVRFILLHRRNKNSDLPKGEQWQMVTNRHTRIHSSGYELVRLPNERKPDSPKKPLKPYRWSWQYTGQRMSDFEADIKRAVVRKSEADYLALFERLSRTLGFAGARQQAFGLLKRMESEWLKTTGRKPPRHFNGKLPTVMRLKNEGITLAELLKNQKIKLKI</sequence>
<reference evidence="1 2" key="1">
    <citation type="submission" date="2017-01" db="EMBL/GenBank/DDBJ databases">
        <authorList>
            <person name="Wolfgang W.J."/>
            <person name="Cole J."/>
            <person name="Wroblewski D."/>
            <person name="Mcginnis J."/>
            <person name="Musser K.A."/>
        </authorList>
    </citation>
    <scope>NUCLEOTIDE SEQUENCE [LARGE SCALE GENOMIC DNA]</scope>
    <source>
        <strain evidence="1 2">93087</strain>
    </source>
</reference>
<proteinExistence type="predicted"/>
<evidence type="ECO:0000313" key="2">
    <source>
        <dbReference type="Proteomes" id="UP000193346"/>
    </source>
</evidence>